<dbReference type="GO" id="GO:0008703">
    <property type="term" value="F:5-amino-6-(5-phosphoribosylamino)uracil reductase activity"/>
    <property type="evidence" value="ECO:0007669"/>
    <property type="project" value="InterPro"/>
</dbReference>
<dbReference type="RefSeq" id="WP_091367593.1">
    <property type="nucleotide sequence ID" value="NZ_FMZF01000006.1"/>
</dbReference>
<organism evidence="2 3">
    <name type="scientific">Geodermatophilus telluris</name>
    <dbReference type="NCBI Taxonomy" id="1190417"/>
    <lineage>
        <taxon>Bacteria</taxon>
        <taxon>Bacillati</taxon>
        <taxon>Actinomycetota</taxon>
        <taxon>Actinomycetes</taxon>
        <taxon>Geodermatophilales</taxon>
        <taxon>Geodermatophilaceae</taxon>
        <taxon>Geodermatophilus</taxon>
    </lineage>
</organism>
<name>A0A1G6T9C8_9ACTN</name>
<sequence>MAHLIAGMTMSLDGYVADPSGDFGVLYADLDSPAGRAYLAASQAETGAVLMGRRTFDGAPDPDSYADDYEYQVPIVVLTTRPPATPPRSNDRLSITFAGDLPAAVATARELAGERAVTVVGGADLNRQLLDAGLADELRVDVLPVLLGGGLRLFDGVAPARLAATGVERVGERTCLRFRPLPRD</sequence>
<accession>A0A1G6T9C8</accession>
<evidence type="ECO:0000259" key="1">
    <source>
        <dbReference type="Pfam" id="PF01872"/>
    </source>
</evidence>
<keyword evidence="3" id="KW-1185">Reference proteome</keyword>
<dbReference type="Gene3D" id="3.40.430.10">
    <property type="entry name" value="Dihydrofolate Reductase, subunit A"/>
    <property type="match status" value="1"/>
</dbReference>
<dbReference type="STRING" id="1190417.SAMN05660690_3796"/>
<dbReference type="Pfam" id="PF01872">
    <property type="entry name" value="RibD_C"/>
    <property type="match status" value="1"/>
</dbReference>
<proteinExistence type="predicted"/>
<reference evidence="3" key="1">
    <citation type="submission" date="2016-10" db="EMBL/GenBank/DDBJ databases">
        <authorList>
            <person name="Varghese N."/>
            <person name="Submissions S."/>
        </authorList>
    </citation>
    <scope>NUCLEOTIDE SEQUENCE [LARGE SCALE GENOMIC DNA]</scope>
    <source>
        <strain evidence="3">DSM 45421</strain>
    </source>
</reference>
<dbReference type="InterPro" id="IPR024072">
    <property type="entry name" value="DHFR-like_dom_sf"/>
</dbReference>
<dbReference type="PANTHER" id="PTHR38011:SF12">
    <property type="entry name" value="BIFUNCTIONAL DEAMINASE-REDUCTASE DOMAIN PROTEIN"/>
    <property type="match status" value="1"/>
</dbReference>
<dbReference type="GO" id="GO:0009231">
    <property type="term" value="P:riboflavin biosynthetic process"/>
    <property type="evidence" value="ECO:0007669"/>
    <property type="project" value="InterPro"/>
</dbReference>
<dbReference type="Proteomes" id="UP000199416">
    <property type="component" value="Unassembled WGS sequence"/>
</dbReference>
<evidence type="ECO:0000313" key="2">
    <source>
        <dbReference type="EMBL" id="SDD25454.1"/>
    </source>
</evidence>
<feature type="domain" description="Bacterial bifunctional deaminase-reductase C-terminal" evidence="1">
    <location>
        <begin position="3"/>
        <end position="176"/>
    </location>
</feature>
<dbReference type="SUPFAM" id="SSF53597">
    <property type="entry name" value="Dihydrofolate reductase-like"/>
    <property type="match status" value="1"/>
</dbReference>
<dbReference type="EMBL" id="FMZF01000006">
    <property type="protein sequence ID" value="SDD25454.1"/>
    <property type="molecule type" value="Genomic_DNA"/>
</dbReference>
<gene>
    <name evidence="2" type="ORF">SAMN05660690_3796</name>
</gene>
<dbReference type="InterPro" id="IPR002734">
    <property type="entry name" value="RibDG_C"/>
</dbReference>
<dbReference type="PANTHER" id="PTHR38011">
    <property type="entry name" value="DIHYDROFOLATE REDUCTASE FAMILY PROTEIN (AFU_ORTHOLOGUE AFUA_8G06820)"/>
    <property type="match status" value="1"/>
</dbReference>
<dbReference type="InterPro" id="IPR050765">
    <property type="entry name" value="Riboflavin_Biosynth_HTPR"/>
</dbReference>
<dbReference type="AlphaFoldDB" id="A0A1G6T9C8"/>
<evidence type="ECO:0000313" key="3">
    <source>
        <dbReference type="Proteomes" id="UP000199416"/>
    </source>
</evidence>
<protein>
    <submittedName>
        <fullName evidence="2">Dihydrofolate reductase</fullName>
    </submittedName>
</protein>
<dbReference type="OrthoDB" id="2313602at2"/>